<gene>
    <name evidence="8" type="ORF">TIFTF001_003742</name>
</gene>
<dbReference type="GO" id="GO:0006096">
    <property type="term" value="P:glycolytic process"/>
    <property type="evidence" value="ECO:0007669"/>
    <property type="project" value="UniProtKB-KW"/>
</dbReference>
<dbReference type="AlphaFoldDB" id="A0AA88CWI9"/>
<dbReference type="SUPFAM" id="SSF51604">
    <property type="entry name" value="Enolase C-terminal domain-like"/>
    <property type="match status" value="1"/>
</dbReference>
<keyword evidence="4" id="KW-0324">Glycolysis</keyword>
<feature type="domain" description="Enolase C-terminal TIM barrel" evidence="7">
    <location>
        <begin position="124"/>
        <end position="195"/>
    </location>
</feature>
<comment type="pathway">
    <text evidence="1">Carbohydrate degradation; glycolysis; pyruvate from D-glyceraldehyde 3-phosphate: step 4/5.</text>
</comment>
<feature type="region of interest" description="Disordered" evidence="6">
    <location>
        <begin position="49"/>
        <end position="69"/>
    </location>
</feature>
<feature type="compositionally biased region" description="Polar residues" evidence="6">
    <location>
        <begin position="49"/>
        <end position="61"/>
    </location>
</feature>
<dbReference type="Proteomes" id="UP001187192">
    <property type="component" value="Unassembled WGS sequence"/>
</dbReference>
<sequence>MTSIVKIDSLKVPSKPRSFPSSILSKHRPPNPIVTYIPSNLPAMVRSSSLGQKTNDKSGSSRFRWGGLSSSRTGAGVRDLVRTSTDDNSRNKLKKLARNVNWAVSAALCKAGACYRRISLSKHVLILPLEVGTFSESVKIVKEMYDAYVKDAENYGQNANEGGEDGYTPSFQDIKTCLKSLTRTVATLGNTEDVSRPFIYLFTSSLDELARTWEITKDYKREGPEEKCEENSDSDVEYTEEEIMEMRRRFKEIEE</sequence>
<keyword evidence="5" id="KW-0456">Lyase</keyword>
<evidence type="ECO:0000313" key="9">
    <source>
        <dbReference type="Proteomes" id="UP001187192"/>
    </source>
</evidence>
<evidence type="ECO:0000256" key="2">
    <source>
        <dbReference type="ARBA" id="ARBA00009604"/>
    </source>
</evidence>
<dbReference type="InterPro" id="IPR020810">
    <property type="entry name" value="Enolase_C"/>
</dbReference>
<proteinExistence type="inferred from homology"/>
<dbReference type="Pfam" id="PF00113">
    <property type="entry name" value="Enolase_C"/>
    <property type="match status" value="1"/>
</dbReference>
<evidence type="ECO:0000256" key="3">
    <source>
        <dbReference type="ARBA" id="ARBA00012058"/>
    </source>
</evidence>
<evidence type="ECO:0000313" key="8">
    <source>
        <dbReference type="EMBL" id="GMN32592.1"/>
    </source>
</evidence>
<protein>
    <recommendedName>
        <fullName evidence="3">phosphopyruvate hydratase</fullName>
        <ecNumber evidence="3">4.2.1.11</ecNumber>
    </recommendedName>
</protein>
<comment type="caution">
    <text evidence="8">The sequence shown here is derived from an EMBL/GenBank/DDBJ whole genome shotgun (WGS) entry which is preliminary data.</text>
</comment>
<organism evidence="8 9">
    <name type="scientific">Ficus carica</name>
    <name type="common">Common fig</name>
    <dbReference type="NCBI Taxonomy" id="3494"/>
    <lineage>
        <taxon>Eukaryota</taxon>
        <taxon>Viridiplantae</taxon>
        <taxon>Streptophyta</taxon>
        <taxon>Embryophyta</taxon>
        <taxon>Tracheophyta</taxon>
        <taxon>Spermatophyta</taxon>
        <taxon>Magnoliopsida</taxon>
        <taxon>eudicotyledons</taxon>
        <taxon>Gunneridae</taxon>
        <taxon>Pentapetalae</taxon>
        <taxon>rosids</taxon>
        <taxon>fabids</taxon>
        <taxon>Rosales</taxon>
        <taxon>Moraceae</taxon>
        <taxon>Ficeae</taxon>
        <taxon>Ficus</taxon>
    </lineage>
</organism>
<reference evidence="8" key="1">
    <citation type="submission" date="2023-07" db="EMBL/GenBank/DDBJ databases">
        <title>draft genome sequence of fig (Ficus carica).</title>
        <authorList>
            <person name="Takahashi T."/>
            <person name="Nishimura K."/>
        </authorList>
    </citation>
    <scope>NUCLEOTIDE SEQUENCE</scope>
</reference>
<comment type="similarity">
    <text evidence="2">Belongs to the enolase family.</text>
</comment>
<evidence type="ECO:0000256" key="5">
    <source>
        <dbReference type="ARBA" id="ARBA00023239"/>
    </source>
</evidence>
<dbReference type="GO" id="GO:0004634">
    <property type="term" value="F:phosphopyruvate hydratase activity"/>
    <property type="evidence" value="ECO:0007669"/>
    <property type="project" value="UniProtKB-EC"/>
</dbReference>
<dbReference type="EMBL" id="BTGU01000003">
    <property type="protein sequence ID" value="GMN32592.1"/>
    <property type="molecule type" value="Genomic_DNA"/>
</dbReference>
<evidence type="ECO:0000256" key="6">
    <source>
        <dbReference type="SAM" id="MobiDB-lite"/>
    </source>
</evidence>
<dbReference type="EC" id="4.2.1.11" evidence="3"/>
<keyword evidence="9" id="KW-1185">Reference proteome</keyword>
<name>A0AA88CWI9_FICCA</name>
<dbReference type="InterPro" id="IPR036849">
    <property type="entry name" value="Enolase-like_C_sf"/>
</dbReference>
<evidence type="ECO:0000259" key="7">
    <source>
        <dbReference type="Pfam" id="PF00113"/>
    </source>
</evidence>
<evidence type="ECO:0000256" key="1">
    <source>
        <dbReference type="ARBA" id="ARBA00005031"/>
    </source>
</evidence>
<dbReference type="Gene3D" id="3.20.20.120">
    <property type="entry name" value="Enolase-like C-terminal domain"/>
    <property type="match status" value="1"/>
</dbReference>
<accession>A0AA88CWI9</accession>
<evidence type="ECO:0000256" key="4">
    <source>
        <dbReference type="ARBA" id="ARBA00023152"/>
    </source>
</evidence>